<accession>A0A2N0VHU1</accession>
<proteinExistence type="predicted"/>
<evidence type="ECO:0000256" key="1">
    <source>
        <dbReference type="SAM" id="MobiDB-lite"/>
    </source>
</evidence>
<dbReference type="EMBL" id="PISP01000002">
    <property type="protein sequence ID" value="PKD43760.1"/>
    <property type="molecule type" value="Genomic_DNA"/>
</dbReference>
<dbReference type="RefSeq" id="WP_101073300.1">
    <property type="nucleotide sequence ID" value="NZ_PISP01000002.1"/>
</dbReference>
<feature type="region of interest" description="Disordered" evidence="1">
    <location>
        <begin position="38"/>
        <end position="59"/>
    </location>
</feature>
<name>A0A2N0VHU1_9BACT</name>
<evidence type="ECO:0000313" key="2">
    <source>
        <dbReference type="EMBL" id="PKD43760.1"/>
    </source>
</evidence>
<organism evidence="2 3">
    <name type="scientific">Rhodohalobacter barkolensis</name>
    <dbReference type="NCBI Taxonomy" id="2053187"/>
    <lineage>
        <taxon>Bacteria</taxon>
        <taxon>Pseudomonadati</taxon>
        <taxon>Balneolota</taxon>
        <taxon>Balneolia</taxon>
        <taxon>Balneolales</taxon>
        <taxon>Balneolaceae</taxon>
        <taxon>Rhodohalobacter</taxon>
    </lineage>
</organism>
<evidence type="ECO:0000313" key="3">
    <source>
        <dbReference type="Proteomes" id="UP000233398"/>
    </source>
</evidence>
<feature type="compositionally biased region" description="Polar residues" evidence="1">
    <location>
        <begin position="41"/>
        <end position="55"/>
    </location>
</feature>
<protein>
    <submittedName>
        <fullName evidence="2">Uncharacterized protein</fullName>
    </submittedName>
</protein>
<sequence length="87" mass="9748">MSQLPVLHTEPIDQPTGSRLERFLEAGEEIYNEIQKIRGEQPTSNESQTDPQPKQNLLPDRVKDYSNLTGAVILAVAGAMLTKRILF</sequence>
<dbReference type="AlphaFoldDB" id="A0A2N0VHU1"/>
<dbReference type="Proteomes" id="UP000233398">
    <property type="component" value="Unassembled WGS sequence"/>
</dbReference>
<reference evidence="2 3" key="1">
    <citation type="submission" date="2017-11" db="EMBL/GenBank/DDBJ databases">
        <title>Rhodohalobacter 15182 sp. nov., isolated from a salt lake.</title>
        <authorList>
            <person name="Han S."/>
        </authorList>
    </citation>
    <scope>NUCLEOTIDE SEQUENCE [LARGE SCALE GENOMIC DNA]</scope>
    <source>
        <strain evidence="2 3">15182</strain>
    </source>
</reference>
<comment type="caution">
    <text evidence="2">The sequence shown here is derived from an EMBL/GenBank/DDBJ whole genome shotgun (WGS) entry which is preliminary data.</text>
</comment>
<gene>
    <name evidence="2" type="ORF">CWD77_09380</name>
</gene>
<keyword evidence="3" id="KW-1185">Reference proteome</keyword>